<sequence length="119" mass="12478">MAAPNVSTSATTVTDLLDLLAEREGVLWITVGVTYLLDVALTAYGLSLGFEEANPVARATMVLFGPLPAMVALKTFVIGVAVVFTRIAPPMGRPLIPLAVATPWAIASLSNFLVIFGGY</sequence>
<gene>
    <name evidence="2" type="ORF">G3I44_07555</name>
</gene>
<dbReference type="EMBL" id="CP048739">
    <property type="protein sequence ID" value="QIB74163.1"/>
    <property type="molecule type" value="Genomic_DNA"/>
</dbReference>
<dbReference type="Proteomes" id="UP000465846">
    <property type="component" value="Chromosome"/>
</dbReference>
<dbReference type="RefSeq" id="WP_163486114.1">
    <property type="nucleotide sequence ID" value="NZ_CP048739.1"/>
</dbReference>
<protein>
    <recommendedName>
        <fullName evidence="1">DUF5658 domain-containing protein</fullName>
    </recommendedName>
</protein>
<feature type="domain" description="DUF5658" evidence="1">
    <location>
        <begin position="33"/>
        <end position="87"/>
    </location>
</feature>
<reference evidence="2 3" key="1">
    <citation type="submission" date="2020-02" db="EMBL/GenBank/DDBJ databases">
        <title>Whole genome sequence of Halogeometricum borinquense strain wsp4.</title>
        <authorList>
            <person name="Verma D.K."/>
            <person name="Gopal K."/>
            <person name="Prasad E.S."/>
        </authorList>
    </citation>
    <scope>NUCLEOTIDE SEQUENCE [LARGE SCALE GENOMIC DNA]</scope>
    <source>
        <strain evidence="3">wsp4</strain>
    </source>
</reference>
<dbReference type="Pfam" id="PF18902">
    <property type="entry name" value="DUF5658"/>
    <property type="match status" value="1"/>
</dbReference>
<accession>A0A6C0UHT4</accession>
<evidence type="ECO:0000259" key="1">
    <source>
        <dbReference type="Pfam" id="PF18902"/>
    </source>
</evidence>
<dbReference type="GeneID" id="44079246"/>
<dbReference type="InterPro" id="IPR043717">
    <property type="entry name" value="DUF5658"/>
</dbReference>
<proteinExistence type="predicted"/>
<dbReference type="AlphaFoldDB" id="A0A6C0UHT4"/>
<organism evidence="2 3">
    <name type="scientific">Halogeometricum borinquense</name>
    <dbReference type="NCBI Taxonomy" id="60847"/>
    <lineage>
        <taxon>Archaea</taxon>
        <taxon>Methanobacteriati</taxon>
        <taxon>Methanobacteriota</taxon>
        <taxon>Stenosarchaea group</taxon>
        <taxon>Halobacteria</taxon>
        <taxon>Halobacteriales</taxon>
        <taxon>Haloferacaceae</taxon>
        <taxon>Halogeometricum</taxon>
    </lineage>
</organism>
<name>A0A6C0UHT4_9EURY</name>
<evidence type="ECO:0000313" key="2">
    <source>
        <dbReference type="EMBL" id="QIB74163.1"/>
    </source>
</evidence>
<evidence type="ECO:0000313" key="3">
    <source>
        <dbReference type="Proteomes" id="UP000465846"/>
    </source>
</evidence>